<accession>A0AAE7UQR4</accession>
<dbReference type="PANTHER" id="PTHR22777">
    <property type="entry name" value="HEMOLYSIN-RELATED"/>
    <property type="match status" value="1"/>
</dbReference>
<dbReference type="InterPro" id="IPR044751">
    <property type="entry name" value="Ion_transp-like_CBS"/>
</dbReference>
<evidence type="ECO:0000259" key="6">
    <source>
        <dbReference type="PROSITE" id="PS51371"/>
    </source>
</evidence>
<dbReference type="RefSeq" id="WP_065700008.1">
    <property type="nucleotide sequence ID" value="NZ_CP049206.1"/>
</dbReference>
<sequence length="378" mass="41879">MNEHSARPPLEGKDTGEQSSSEEGSSPLRQDYQAKPRASIWSRISRLLKPSQGERLREDITDALMTDTEIGAAFTPEERAMLNNILRFREVRVEDIMIPRVDIDGLDQDMTVGEAMILFEETGRSRMPVYDETLDNPKGMIHIRDLLSFIGKQARNKRRAGSRAAVVEGTRAAKSPRANFDLARVDLEKTLVEAGLVRKILFVPSSMLASTLLKTMQAQRTQLALVIDEYGGTDGLVSHEDIVEMVIGDIDDEHDKDETMFSRVSDDVLIADARAELTELAEVIGHDFDVREHIEEIDTLGGLIFFALGRIPVKGEVVRAVPGFEFHILDADSRRIKGVRIVRNHSSEGEDDQAPANAASQVVLSLPSPSSRADNAPV</sequence>
<dbReference type="SMART" id="SM01091">
    <property type="entry name" value="CorC_HlyC"/>
    <property type="match status" value="1"/>
</dbReference>
<protein>
    <submittedName>
        <fullName evidence="8">HlyC/CorC family transporter</fullName>
    </submittedName>
</protein>
<dbReference type="Gene3D" id="3.10.580.10">
    <property type="entry name" value="CBS-domain"/>
    <property type="match status" value="1"/>
</dbReference>
<dbReference type="Proteomes" id="UP000663912">
    <property type="component" value="Chromosome 1"/>
</dbReference>
<evidence type="ECO:0000256" key="1">
    <source>
        <dbReference type="ARBA" id="ARBA00006446"/>
    </source>
</evidence>
<feature type="compositionally biased region" description="Low complexity" evidence="5">
    <location>
        <begin position="17"/>
        <end position="26"/>
    </location>
</feature>
<evidence type="ECO:0000313" key="9">
    <source>
        <dbReference type="Proteomes" id="UP000663912"/>
    </source>
</evidence>
<evidence type="ECO:0000256" key="2">
    <source>
        <dbReference type="ARBA" id="ARBA00022737"/>
    </source>
</evidence>
<dbReference type="InterPro" id="IPR046342">
    <property type="entry name" value="CBS_dom_sf"/>
</dbReference>
<evidence type="ECO:0000256" key="4">
    <source>
        <dbReference type="PROSITE-ProRule" id="PRU00703"/>
    </source>
</evidence>
<dbReference type="GO" id="GO:0050660">
    <property type="term" value="F:flavin adenine dinucleotide binding"/>
    <property type="evidence" value="ECO:0007669"/>
    <property type="project" value="InterPro"/>
</dbReference>
<evidence type="ECO:0000313" key="10">
    <source>
        <dbReference type="Proteomes" id="UP000822331"/>
    </source>
</evidence>
<dbReference type="Gene3D" id="3.30.465.10">
    <property type="match status" value="1"/>
</dbReference>
<evidence type="ECO:0000313" key="8">
    <source>
        <dbReference type="EMBL" id="QTG00416.1"/>
    </source>
</evidence>
<dbReference type="PANTHER" id="PTHR22777:SF27">
    <property type="entry name" value="MAGNESIUM AND COBALT EFFLUX PROTEIN CORC"/>
    <property type="match status" value="1"/>
</dbReference>
<proteinExistence type="inferred from homology"/>
<dbReference type="EMBL" id="CP049206">
    <property type="protein sequence ID" value="QTG00416.1"/>
    <property type="molecule type" value="Genomic_DNA"/>
</dbReference>
<comment type="similarity">
    <text evidence="1">Belongs to the UPF0053 family. Hemolysin C subfamily.</text>
</comment>
<reference evidence="7 10" key="1">
    <citation type="journal article" date="2020" name="Science">
        <title>Unexpected conservation and global transmission of agrobacterial virulence plasmids.</title>
        <authorList>
            <person name="Weisberg A.J."/>
            <person name="Davis E.W. 2nd"/>
            <person name="Tabima J."/>
            <person name="Belcher M.S."/>
            <person name="Miller M."/>
            <person name="Kuo C.H."/>
            <person name="Loper J.E."/>
            <person name="Grunwald N.J."/>
            <person name="Putnam M.L."/>
            <person name="Chang J.H."/>
        </authorList>
    </citation>
    <scope>NUCLEOTIDE SEQUENCE [LARGE SCALE GENOMIC DNA]</scope>
    <source>
        <strain evidence="7 10">A19/93</strain>
    </source>
</reference>
<feature type="domain" description="CBS" evidence="6">
    <location>
        <begin position="196"/>
        <end position="253"/>
    </location>
</feature>
<dbReference type="CDD" id="cd04590">
    <property type="entry name" value="CBS_pair_CorC_HlyC_assoc"/>
    <property type="match status" value="1"/>
</dbReference>
<gene>
    <name evidence="7" type="ORF">G6L72_00580</name>
    <name evidence="8" type="ORF">G6M88_08395</name>
</gene>
<keyword evidence="10" id="KW-1185">Reference proteome</keyword>
<name>A0AAE7UQR4_9HYPH</name>
<keyword evidence="2" id="KW-0677">Repeat</keyword>
<feature type="region of interest" description="Disordered" evidence="5">
    <location>
        <begin position="1"/>
        <end position="34"/>
    </location>
</feature>
<dbReference type="InterPro" id="IPR000644">
    <property type="entry name" value="CBS_dom"/>
</dbReference>
<dbReference type="InterPro" id="IPR005170">
    <property type="entry name" value="Transptr-assoc_dom"/>
</dbReference>
<evidence type="ECO:0000256" key="3">
    <source>
        <dbReference type="ARBA" id="ARBA00023122"/>
    </source>
</evidence>
<dbReference type="Pfam" id="PF00571">
    <property type="entry name" value="CBS"/>
    <property type="match status" value="2"/>
</dbReference>
<organism evidence="8 9">
    <name type="scientific">Agrobacterium rubi</name>
    <dbReference type="NCBI Taxonomy" id="28099"/>
    <lineage>
        <taxon>Bacteria</taxon>
        <taxon>Pseudomonadati</taxon>
        <taxon>Pseudomonadota</taxon>
        <taxon>Alphaproteobacteria</taxon>
        <taxon>Hyphomicrobiales</taxon>
        <taxon>Rhizobiaceae</taxon>
        <taxon>Rhizobium/Agrobacterium group</taxon>
        <taxon>Agrobacterium</taxon>
    </lineage>
</organism>
<dbReference type="SUPFAM" id="SSF56176">
    <property type="entry name" value="FAD-binding/transporter-associated domain-like"/>
    <property type="match status" value="1"/>
</dbReference>
<keyword evidence="3 4" id="KW-0129">CBS domain</keyword>
<evidence type="ECO:0000256" key="5">
    <source>
        <dbReference type="SAM" id="MobiDB-lite"/>
    </source>
</evidence>
<dbReference type="PROSITE" id="PS51371">
    <property type="entry name" value="CBS"/>
    <property type="match status" value="2"/>
</dbReference>
<dbReference type="EMBL" id="JAAMCP010000001">
    <property type="protein sequence ID" value="NTF35209.1"/>
    <property type="molecule type" value="Genomic_DNA"/>
</dbReference>
<dbReference type="GO" id="GO:0005886">
    <property type="term" value="C:plasma membrane"/>
    <property type="evidence" value="ECO:0007669"/>
    <property type="project" value="TreeGrafter"/>
</dbReference>
<reference evidence="8" key="2">
    <citation type="submission" date="2020-02" db="EMBL/GenBank/DDBJ databases">
        <title>Unexpected conservation and global transmission of agrobacterial virulence plasmids.</title>
        <authorList>
            <person name="Weisberg A.J."/>
            <person name="Davis E.W. II"/>
            <person name="Tabima J.R."/>
            <person name="Belcher M.S."/>
            <person name="Miller M."/>
            <person name="Kuo C.-H."/>
            <person name="Loper J.E."/>
            <person name="Grunwald N.J."/>
            <person name="Putnam M.L."/>
            <person name="Chang J.H."/>
        </authorList>
    </citation>
    <scope>NUCLEOTIDE SEQUENCE</scope>
    <source>
        <strain evidence="8">W2/73</strain>
    </source>
</reference>
<dbReference type="InterPro" id="IPR036318">
    <property type="entry name" value="FAD-bd_PCMH-like_sf"/>
</dbReference>
<dbReference type="InterPro" id="IPR016169">
    <property type="entry name" value="FAD-bd_PCMH_sub2"/>
</dbReference>
<feature type="compositionally biased region" description="Low complexity" evidence="5">
    <location>
        <begin position="362"/>
        <end position="371"/>
    </location>
</feature>
<evidence type="ECO:0000313" key="7">
    <source>
        <dbReference type="EMBL" id="NTF35209.1"/>
    </source>
</evidence>
<dbReference type="FunFam" id="3.10.580.10:FF:000002">
    <property type="entry name" value="Magnesium/cobalt efflux protein CorC"/>
    <property type="match status" value="1"/>
</dbReference>
<feature type="domain" description="CBS" evidence="6">
    <location>
        <begin position="97"/>
        <end position="158"/>
    </location>
</feature>
<feature type="region of interest" description="Disordered" evidence="5">
    <location>
        <begin position="346"/>
        <end position="378"/>
    </location>
</feature>
<dbReference type="Pfam" id="PF03471">
    <property type="entry name" value="CorC_HlyC"/>
    <property type="match status" value="1"/>
</dbReference>
<dbReference type="SUPFAM" id="SSF54631">
    <property type="entry name" value="CBS-domain pair"/>
    <property type="match status" value="1"/>
</dbReference>
<dbReference type="Gene3D" id="3.90.1280.20">
    <property type="match status" value="1"/>
</dbReference>
<dbReference type="KEGG" id="arui:G6M88_08395"/>
<dbReference type="Proteomes" id="UP000822331">
    <property type="component" value="Unassembled WGS sequence"/>
</dbReference>
<feature type="compositionally biased region" description="Basic and acidic residues" evidence="5">
    <location>
        <begin position="1"/>
        <end position="16"/>
    </location>
</feature>
<dbReference type="AlphaFoldDB" id="A0AAE7UQR4"/>